<dbReference type="Proteomes" id="UP000016930">
    <property type="component" value="Unassembled WGS sequence"/>
</dbReference>
<dbReference type="EMBL" id="KB445796">
    <property type="protein sequence ID" value="EMD37816.1"/>
    <property type="molecule type" value="Genomic_DNA"/>
</dbReference>
<protein>
    <recommendedName>
        <fullName evidence="3">F-box domain-containing protein</fullName>
    </recommendedName>
</protein>
<accession>M2RG70</accession>
<reference evidence="1 2" key="1">
    <citation type="journal article" date="2012" name="Proc. Natl. Acad. Sci. U.S.A.">
        <title>Comparative genomics of Ceriporiopsis subvermispora and Phanerochaete chrysosporium provide insight into selective ligninolysis.</title>
        <authorList>
            <person name="Fernandez-Fueyo E."/>
            <person name="Ruiz-Duenas F.J."/>
            <person name="Ferreira P."/>
            <person name="Floudas D."/>
            <person name="Hibbett D.S."/>
            <person name="Canessa P."/>
            <person name="Larrondo L.F."/>
            <person name="James T.Y."/>
            <person name="Seelenfreund D."/>
            <person name="Lobos S."/>
            <person name="Polanco R."/>
            <person name="Tello M."/>
            <person name="Honda Y."/>
            <person name="Watanabe T."/>
            <person name="Watanabe T."/>
            <person name="Ryu J.S."/>
            <person name="Kubicek C.P."/>
            <person name="Schmoll M."/>
            <person name="Gaskell J."/>
            <person name="Hammel K.E."/>
            <person name="St John F.J."/>
            <person name="Vanden Wymelenberg A."/>
            <person name="Sabat G."/>
            <person name="Splinter BonDurant S."/>
            <person name="Syed K."/>
            <person name="Yadav J.S."/>
            <person name="Doddapaneni H."/>
            <person name="Subramanian V."/>
            <person name="Lavin J.L."/>
            <person name="Oguiza J.A."/>
            <person name="Perez G."/>
            <person name="Pisabarro A.G."/>
            <person name="Ramirez L."/>
            <person name="Santoyo F."/>
            <person name="Master E."/>
            <person name="Coutinho P.M."/>
            <person name="Henrissat B."/>
            <person name="Lombard V."/>
            <person name="Magnuson J.K."/>
            <person name="Kuees U."/>
            <person name="Hori C."/>
            <person name="Igarashi K."/>
            <person name="Samejima M."/>
            <person name="Held B.W."/>
            <person name="Barry K.W."/>
            <person name="LaButti K.M."/>
            <person name="Lapidus A."/>
            <person name="Lindquist E.A."/>
            <person name="Lucas S.M."/>
            <person name="Riley R."/>
            <person name="Salamov A.A."/>
            <person name="Hoffmeister D."/>
            <person name="Schwenk D."/>
            <person name="Hadar Y."/>
            <person name="Yarden O."/>
            <person name="de Vries R.P."/>
            <person name="Wiebenga A."/>
            <person name="Stenlid J."/>
            <person name="Eastwood D."/>
            <person name="Grigoriev I.V."/>
            <person name="Berka R.M."/>
            <person name="Blanchette R.A."/>
            <person name="Kersten P."/>
            <person name="Martinez A.T."/>
            <person name="Vicuna R."/>
            <person name="Cullen D."/>
        </authorList>
    </citation>
    <scope>NUCLEOTIDE SEQUENCE [LARGE SCALE GENOMIC DNA]</scope>
    <source>
        <strain evidence="1 2">B</strain>
    </source>
</reference>
<evidence type="ECO:0000313" key="2">
    <source>
        <dbReference type="Proteomes" id="UP000016930"/>
    </source>
</evidence>
<proteinExistence type="predicted"/>
<organism evidence="1 2">
    <name type="scientific">Ceriporiopsis subvermispora (strain B)</name>
    <name type="common">White-rot fungus</name>
    <name type="synonym">Gelatoporia subvermispora</name>
    <dbReference type="NCBI Taxonomy" id="914234"/>
    <lineage>
        <taxon>Eukaryota</taxon>
        <taxon>Fungi</taxon>
        <taxon>Dikarya</taxon>
        <taxon>Basidiomycota</taxon>
        <taxon>Agaricomycotina</taxon>
        <taxon>Agaricomycetes</taxon>
        <taxon>Polyporales</taxon>
        <taxon>Gelatoporiaceae</taxon>
        <taxon>Gelatoporia</taxon>
    </lineage>
</organism>
<dbReference type="AlphaFoldDB" id="M2RG70"/>
<evidence type="ECO:0000313" key="1">
    <source>
        <dbReference type="EMBL" id="EMD37816.1"/>
    </source>
</evidence>
<dbReference type="HOGENOM" id="CLU_1137885_0_0_1"/>
<name>M2RG70_CERS8</name>
<keyword evidence="2" id="KW-1185">Reference proteome</keyword>
<gene>
    <name evidence="1" type="ORF">CERSUDRAFT_114464</name>
</gene>
<sequence length="244" mass="27092">MSRLRTLTVEHLDCPRNYDIIFCRISANPSTAICVRSRSPQLVVPYSHQTADLEKLSVWHEPSRMTVVKLVGATSAICTTSEAPASRDNNLLTHVDLSRIQGVWVECDSGQGSLLPLLRRMTALTTLAVYTDKGAAVLERLTIVGDLDPPLCPNLSTLHLLVNEEGIHNGAHIHEFAVTRFRQGCPLLTVIVETMLTVDEEGILTSLESYVGEVRFKSVKRLSTMTLPAICSEKRHDFWDAAWT</sequence>
<evidence type="ECO:0008006" key="3">
    <source>
        <dbReference type="Google" id="ProtNLM"/>
    </source>
</evidence>